<evidence type="ECO:0000256" key="3">
    <source>
        <dbReference type="ARBA" id="ARBA00022475"/>
    </source>
</evidence>
<dbReference type="PATRIC" id="fig|1424334.3.peg.1752"/>
<comment type="subcellular location">
    <subcellularLocation>
        <location evidence="1 9">Cell inner membrane</location>
        <topology evidence="1 9">Multi-pass membrane protein</topology>
    </subcellularLocation>
</comment>
<comment type="function">
    <text evidence="9">Part of the tripartite ATP-independent periplasmic (TRAP) transport system.</text>
</comment>
<dbReference type="STRING" id="1424334.W822_08740"/>
<dbReference type="GO" id="GO:0015740">
    <property type="term" value="P:C4-dicarboxylate transport"/>
    <property type="evidence" value="ECO:0007669"/>
    <property type="project" value="TreeGrafter"/>
</dbReference>
<dbReference type="InterPro" id="IPR007387">
    <property type="entry name" value="TRAP_DctQ"/>
</dbReference>
<dbReference type="Pfam" id="PF04290">
    <property type="entry name" value="DctQ"/>
    <property type="match status" value="1"/>
</dbReference>
<dbReference type="GO" id="GO:0005886">
    <property type="term" value="C:plasma membrane"/>
    <property type="evidence" value="ECO:0007669"/>
    <property type="project" value="UniProtKB-SubCell"/>
</dbReference>
<keyword evidence="7 9" id="KW-0472">Membrane</keyword>
<dbReference type="GO" id="GO:0022857">
    <property type="term" value="F:transmembrane transporter activity"/>
    <property type="evidence" value="ECO:0007669"/>
    <property type="project" value="UniProtKB-UniRule"/>
</dbReference>
<proteinExistence type="inferred from homology"/>
<evidence type="ECO:0000313" key="11">
    <source>
        <dbReference type="EMBL" id="ETF02909.1"/>
    </source>
</evidence>
<name>V8QV81_9BURK</name>
<accession>V8QV81</accession>
<evidence type="ECO:0000313" key="12">
    <source>
        <dbReference type="Proteomes" id="UP000018733"/>
    </source>
</evidence>
<evidence type="ECO:0000259" key="10">
    <source>
        <dbReference type="Pfam" id="PF04290"/>
    </source>
</evidence>
<dbReference type="Proteomes" id="UP000018733">
    <property type="component" value="Unassembled WGS sequence"/>
</dbReference>
<dbReference type="eggNOG" id="COG3090">
    <property type="taxonomic scope" value="Bacteria"/>
</dbReference>
<evidence type="ECO:0000256" key="7">
    <source>
        <dbReference type="ARBA" id="ARBA00023136"/>
    </source>
</evidence>
<evidence type="ECO:0000256" key="8">
    <source>
        <dbReference type="ARBA" id="ARBA00038436"/>
    </source>
</evidence>
<dbReference type="AlphaFoldDB" id="V8QV81"/>
<gene>
    <name evidence="11" type="ORF">W822_08740</name>
</gene>
<evidence type="ECO:0000256" key="4">
    <source>
        <dbReference type="ARBA" id="ARBA00022519"/>
    </source>
</evidence>
<comment type="caution">
    <text evidence="11">The sequence shown here is derived from an EMBL/GenBank/DDBJ whole genome shotgun (WGS) entry which is preliminary data.</text>
</comment>
<dbReference type="HOGENOM" id="CLU_086356_9_1_4"/>
<keyword evidence="2 9" id="KW-0813">Transport</keyword>
<keyword evidence="12" id="KW-1185">Reference proteome</keyword>
<protein>
    <recommendedName>
        <fullName evidence="9">TRAP transporter small permease protein</fullName>
    </recommendedName>
</protein>
<dbReference type="OrthoDB" id="2085311at2"/>
<evidence type="ECO:0000256" key="5">
    <source>
        <dbReference type="ARBA" id="ARBA00022692"/>
    </source>
</evidence>
<feature type="transmembrane region" description="Helical" evidence="9">
    <location>
        <begin position="40"/>
        <end position="61"/>
    </location>
</feature>
<dbReference type="PANTHER" id="PTHR35011">
    <property type="entry name" value="2,3-DIKETO-L-GULONATE TRAP TRANSPORTER SMALL PERMEASE PROTEIN YIAM"/>
    <property type="match status" value="1"/>
</dbReference>
<keyword evidence="5 9" id="KW-0812">Transmembrane</keyword>
<dbReference type="EMBL" id="AYXT01000009">
    <property type="protein sequence ID" value="ETF02909.1"/>
    <property type="molecule type" value="Genomic_DNA"/>
</dbReference>
<dbReference type="InterPro" id="IPR055348">
    <property type="entry name" value="DctQ"/>
</dbReference>
<evidence type="ECO:0000256" key="1">
    <source>
        <dbReference type="ARBA" id="ARBA00004429"/>
    </source>
</evidence>
<comment type="similarity">
    <text evidence="8 9">Belongs to the TRAP transporter small permease family.</text>
</comment>
<sequence length="190" mass="20466">MTAQLIESKTVNDVQAERPGCGSASPLDLFTCTCARLARVCMMLSVIGLVCLIAAVAFQVFGRHVLNSTPTWAESLSLLLVLFVTMMGAAVGVRDAGHIGFESLADLLSPPAKRRLCLVVHALVLLFGAMMAWYCGELAVSVHAVKIPNLGLSEAWKYVPALLSGVLIVLFSLEHIIATYRNQKVVLAWL</sequence>
<evidence type="ECO:0000256" key="6">
    <source>
        <dbReference type="ARBA" id="ARBA00022989"/>
    </source>
</evidence>
<keyword evidence="4 9" id="KW-0997">Cell inner membrane</keyword>
<feature type="transmembrane region" description="Helical" evidence="9">
    <location>
        <begin position="76"/>
        <end position="96"/>
    </location>
</feature>
<keyword evidence="3" id="KW-1003">Cell membrane</keyword>
<evidence type="ECO:0000256" key="9">
    <source>
        <dbReference type="RuleBase" id="RU369079"/>
    </source>
</evidence>
<feature type="transmembrane region" description="Helical" evidence="9">
    <location>
        <begin position="155"/>
        <end position="173"/>
    </location>
</feature>
<keyword evidence="6 9" id="KW-1133">Transmembrane helix</keyword>
<dbReference type="PANTHER" id="PTHR35011:SF11">
    <property type="entry name" value="TRAP TRANSPORTER SMALL PERMEASE PROTEIN"/>
    <property type="match status" value="1"/>
</dbReference>
<feature type="domain" description="Tripartite ATP-independent periplasmic transporters DctQ component" evidence="10">
    <location>
        <begin position="52"/>
        <end position="180"/>
    </location>
</feature>
<comment type="subunit">
    <text evidence="9">The complex comprises the extracytoplasmic solute receptor protein and the two transmembrane proteins.</text>
</comment>
<feature type="transmembrane region" description="Helical" evidence="9">
    <location>
        <begin position="116"/>
        <end position="135"/>
    </location>
</feature>
<evidence type="ECO:0000256" key="2">
    <source>
        <dbReference type="ARBA" id="ARBA00022448"/>
    </source>
</evidence>
<reference evidence="11 12" key="1">
    <citation type="journal article" date="2014" name="Genome Announc.">
        <title>Draft Genome Sequence of Advenella kashmirensis Strain W13003, a Polycyclic Aromatic Hydrocarbon-Degrading Bacterium.</title>
        <authorList>
            <person name="Wang X."/>
            <person name="Jin D."/>
            <person name="Zhou L."/>
            <person name="Wu L."/>
            <person name="An W."/>
            <person name="Zhao L."/>
        </authorList>
    </citation>
    <scope>NUCLEOTIDE SEQUENCE [LARGE SCALE GENOMIC DNA]</scope>
    <source>
        <strain evidence="11 12">W13003</strain>
    </source>
</reference>
<organism evidence="11 12">
    <name type="scientific">Advenella kashmirensis W13003</name>
    <dbReference type="NCBI Taxonomy" id="1424334"/>
    <lineage>
        <taxon>Bacteria</taxon>
        <taxon>Pseudomonadati</taxon>
        <taxon>Pseudomonadota</taxon>
        <taxon>Betaproteobacteria</taxon>
        <taxon>Burkholderiales</taxon>
        <taxon>Alcaligenaceae</taxon>
    </lineage>
</organism>